<dbReference type="RefSeq" id="XP_052905199.1">
    <property type="nucleotide sequence ID" value="XM_053048439.1"/>
</dbReference>
<dbReference type="Proteomes" id="UP000054524">
    <property type="component" value="Unassembled WGS sequence"/>
</dbReference>
<feature type="transmembrane region" description="Helical" evidence="2">
    <location>
        <begin position="69"/>
        <end position="92"/>
    </location>
</feature>
<dbReference type="GeneID" id="77675768"/>
<organism evidence="3 4">
    <name type="scientific">Nematocida ausubeli (strain ATCC PRA-371 / ERTm2)</name>
    <name type="common">Nematode killer fungus</name>
    <dbReference type="NCBI Taxonomy" id="1913371"/>
    <lineage>
        <taxon>Eukaryota</taxon>
        <taxon>Fungi</taxon>
        <taxon>Fungi incertae sedis</taxon>
        <taxon>Microsporidia</taxon>
        <taxon>Nematocida</taxon>
    </lineage>
</organism>
<dbReference type="HOGENOM" id="CLU_2085425_0_0_1"/>
<feature type="compositionally biased region" description="Low complexity" evidence="1">
    <location>
        <begin position="30"/>
        <end position="39"/>
    </location>
</feature>
<keyword evidence="2" id="KW-0472">Membrane</keyword>
<proteinExistence type="predicted"/>
<name>A0A086J3C6_NEMA1</name>
<accession>A0A086J3C6</accession>
<sequence length="104" mass="10239">MAIILMATYAAANPATATSRGTTMGGGGSSSSSSSSSSEESGFISLIFFAPVDESEEHGKAYRFFTSPFVTVGFFVLSLILVAGGVFGVMGAGGSSGGSSSSSA</sequence>
<keyword evidence="2" id="KW-1133">Transmembrane helix</keyword>
<keyword evidence="4" id="KW-1185">Reference proteome</keyword>
<evidence type="ECO:0000313" key="3">
    <source>
        <dbReference type="EMBL" id="KFG26644.1"/>
    </source>
</evidence>
<protein>
    <submittedName>
        <fullName evidence="3">Uncharacterized protein</fullName>
    </submittedName>
</protein>
<gene>
    <name evidence="3" type="ORF">NESG_00795</name>
</gene>
<dbReference type="EMBL" id="AKIJ01000002">
    <property type="protein sequence ID" value="KFG26644.1"/>
    <property type="molecule type" value="Genomic_DNA"/>
</dbReference>
<reference evidence="3 4" key="1">
    <citation type="journal article" date="2014" name="Genome Announc.">
        <title>Genome Sequence of the Microsporidian Species Nematocida sp1 Strain ERTm6 (ATCC PRA-372).</title>
        <authorList>
            <person name="Bakowski M.A."/>
            <person name="Priest M."/>
            <person name="Young S."/>
            <person name="Cuomo C.A."/>
            <person name="Troemel E.R."/>
        </authorList>
    </citation>
    <scope>NUCLEOTIDE SEQUENCE [LARGE SCALE GENOMIC DNA]</scope>
    <source>
        <strain evidence="3 4">ERTm6</strain>
    </source>
</reference>
<keyword evidence="2" id="KW-0812">Transmembrane</keyword>
<dbReference type="AlphaFoldDB" id="A0A086J3C6"/>
<feature type="region of interest" description="Disordered" evidence="1">
    <location>
        <begin position="17"/>
        <end position="39"/>
    </location>
</feature>
<evidence type="ECO:0000313" key="4">
    <source>
        <dbReference type="Proteomes" id="UP000054524"/>
    </source>
</evidence>
<comment type="caution">
    <text evidence="3">The sequence shown here is derived from an EMBL/GenBank/DDBJ whole genome shotgun (WGS) entry which is preliminary data.</text>
</comment>
<evidence type="ECO:0000256" key="1">
    <source>
        <dbReference type="SAM" id="MobiDB-lite"/>
    </source>
</evidence>
<evidence type="ECO:0000256" key="2">
    <source>
        <dbReference type="SAM" id="Phobius"/>
    </source>
</evidence>